<dbReference type="STRING" id="167542.P9515_12241"/>
<sequence length="115" mass="12809">MRKILIPLLLALSLPTSVNASGFWLLITTVKKPVAFKEYVQEFKPWLKSVGGSLVMKDSEPQIVEGRGGELSVVISFPSKQAAIDAYNSPEYQELTKKRWASTKKTNLIIMGLNK</sequence>
<feature type="domain" description="DUF1330" evidence="2">
    <location>
        <begin position="21"/>
        <end position="112"/>
    </location>
</feature>
<keyword evidence="1" id="KW-0732">Signal</keyword>
<dbReference type="Pfam" id="PF07045">
    <property type="entry name" value="DUF1330"/>
    <property type="match status" value="1"/>
</dbReference>
<gene>
    <name evidence="3" type="ordered locus">P9515_12241</name>
</gene>
<reference evidence="3 4" key="1">
    <citation type="journal article" date="2007" name="PLoS Genet.">
        <title>Patterns and implications of gene gain and loss in the evolution of Prochlorococcus.</title>
        <authorList>
            <person name="Kettler G.C."/>
            <person name="Martiny A.C."/>
            <person name="Huang K."/>
            <person name="Zucker J."/>
            <person name="Coleman M.L."/>
            <person name="Rodrigue S."/>
            <person name="Chen F."/>
            <person name="Lapidus A."/>
            <person name="Ferriera S."/>
            <person name="Johnson J."/>
            <person name="Steglich C."/>
            <person name="Church G.M."/>
            <person name="Richardson P."/>
            <person name="Chisholm S.W."/>
        </authorList>
    </citation>
    <scope>NUCLEOTIDE SEQUENCE [LARGE SCALE GENOMIC DNA]</scope>
    <source>
        <strain evidence="3 4">MIT 9515</strain>
    </source>
</reference>
<evidence type="ECO:0000313" key="4">
    <source>
        <dbReference type="Proteomes" id="UP000001589"/>
    </source>
</evidence>
<feature type="chain" id="PRO_5002642499" description="DUF1330 domain-containing protein" evidence="1">
    <location>
        <begin position="21"/>
        <end position="115"/>
    </location>
</feature>
<dbReference type="InterPro" id="IPR010753">
    <property type="entry name" value="DUF1330"/>
</dbReference>
<dbReference type="OrthoDB" id="540140at2"/>
<proteinExistence type="predicted"/>
<dbReference type="RefSeq" id="WP_011820530.1">
    <property type="nucleotide sequence ID" value="NC_008817.1"/>
</dbReference>
<dbReference type="KEGG" id="pmc:P9515_12241"/>
<dbReference type="SUPFAM" id="SSF54909">
    <property type="entry name" value="Dimeric alpha+beta barrel"/>
    <property type="match status" value="1"/>
</dbReference>
<dbReference type="GeneID" id="60200580"/>
<dbReference type="PANTHER" id="PTHR41521">
    <property type="match status" value="1"/>
</dbReference>
<evidence type="ECO:0000256" key="1">
    <source>
        <dbReference type="SAM" id="SignalP"/>
    </source>
</evidence>
<dbReference type="HOGENOM" id="CLU_145407_2_0_3"/>
<dbReference type="Gene3D" id="3.30.70.100">
    <property type="match status" value="1"/>
</dbReference>
<dbReference type="PANTHER" id="PTHR41521:SF4">
    <property type="entry name" value="BLR0684 PROTEIN"/>
    <property type="match status" value="1"/>
</dbReference>
<evidence type="ECO:0000313" key="3">
    <source>
        <dbReference type="EMBL" id="ABM72431.1"/>
    </source>
</evidence>
<accession>A2BXC0</accession>
<dbReference type="EMBL" id="CP000552">
    <property type="protein sequence ID" value="ABM72431.1"/>
    <property type="molecule type" value="Genomic_DNA"/>
</dbReference>
<dbReference type="eggNOG" id="COG5470">
    <property type="taxonomic scope" value="Bacteria"/>
</dbReference>
<evidence type="ECO:0000259" key="2">
    <source>
        <dbReference type="Pfam" id="PF07045"/>
    </source>
</evidence>
<dbReference type="Proteomes" id="UP000001589">
    <property type="component" value="Chromosome"/>
</dbReference>
<dbReference type="InterPro" id="IPR011008">
    <property type="entry name" value="Dimeric_a/b-barrel"/>
</dbReference>
<feature type="signal peptide" evidence="1">
    <location>
        <begin position="1"/>
        <end position="20"/>
    </location>
</feature>
<name>A2BXC0_PROM5</name>
<dbReference type="AlphaFoldDB" id="A2BXC0"/>
<organism evidence="3 4">
    <name type="scientific">Prochlorococcus marinus (strain MIT 9515)</name>
    <dbReference type="NCBI Taxonomy" id="167542"/>
    <lineage>
        <taxon>Bacteria</taxon>
        <taxon>Bacillati</taxon>
        <taxon>Cyanobacteriota</taxon>
        <taxon>Cyanophyceae</taxon>
        <taxon>Synechococcales</taxon>
        <taxon>Prochlorococcaceae</taxon>
        <taxon>Prochlorococcus</taxon>
    </lineage>
</organism>
<protein>
    <recommendedName>
        <fullName evidence="2">DUF1330 domain-containing protein</fullName>
    </recommendedName>
</protein>